<reference evidence="1 2" key="1">
    <citation type="submission" date="2018-03" db="EMBL/GenBank/DDBJ databases">
        <title>Genome sequencing of Ottowia sp.</title>
        <authorList>
            <person name="Kim S.-J."/>
            <person name="Heo J."/>
            <person name="Kwon S.-W."/>
        </authorList>
    </citation>
    <scope>NUCLEOTIDE SEQUENCE [LARGE SCALE GENOMIC DNA]</scope>
    <source>
        <strain evidence="1 2">KADR8-3</strain>
    </source>
</reference>
<dbReference type="Proteomes" id="UP000239709">
    <property type="component" value="Chromosome"/>
</dbReference>
<name>A0A2S0MB72_9BURK</name>
<evidence type="ECO:0000313" key="2">
    <source>
        <dbReference type="Proteomes" id="UP000239709"/>
    </source>
</evidence>
<organism evidence="1 2">
    <name type="scientific">Ottowia oryzae</name>
    <dbReference type="NCBI Taxonomy" id="2109914"/>
    <lineage>
        <taxon>Bacteria</taxon>
        <taxon>Pseudomonadati</taxon>
        <taxon>Pseudomonadota</taxon>
        <taxon>Betaproteobacteria</taxon>
        <taxon>Burkholderiales</taxon>
        <taxon>Comamonadaceae</taxon>
        <taxon>Ottowia</taxon>
    </lineage>
</organism>
<dbReference type="EMBL" id="CP027666">
    <property type="protein sequence ID" value="AVO33041.1"/>
    <property type="molecule type" value="Genomic_DNA"/>
</dbReference>
<dbReference type="AlphaFoldDB" id="A0A2S0MB72"/>
<protein>
    <submittedName>
        <fullName evidence="1">Regulatory protein GemA</fullName>
    </submittedName>
</protein>
<evidence type="ECO:0000313" key="1">
    <source>
        <dbReference type="EMBL" id="AVO33041.1"/>
    </source>
</evidence>
<gene>
    <name evidence="1" type="ORF">C6570_01295</name>
</gene>
<dbReference type="InterPro" id="IPR009363">
    <property type="entry name" value="Phage_Mu_Gp16"/>
</dbReference>
<accession>A0A2S0MB72</accession>
<keyword evidence="2" id="KW-1185">Reference proteome</keyword>
<sequence>MANHVAAIHALKGKLRLSDDDYRVLLHQLTGHTSSKDCSAAQQQQVRDHMQRLAERMGVADAGRRARFQESYKQATPRERKVWAIWKDMGRRGMVQHATGQALDSFVYRQTGMSALRFCTPAQQDSVIEALKLWQRRGHEVR</sequence>
<dbReference type="RefSeq" id="WP_106701347.1">
    <property type="nucleotide sequence ID" value="NZ_CP027666.1"/>
</dbReference>
<dbReference type="KEGG" id="otk:C6570_01295"/>
<dbReference type="Pfam" id="PF06252">
    <property type="entry name" value="GemA"/>
    <property type="match status" value="1"/>
</dbReference>
<dbReference type="OrthoDB" id="5460653at2"/>
<proteinExistence type="predicted"/>